<reference evidence="2" key="1">
    <citation type="submission" date="2021-02" db="EMBL/GenBank/DDBJ databases">
        <authorList>
            <person name="Nowell W R."/>
        </authorList>
    </citation>
    <scope>NUCLEOTIDE SEQUENCE</scope>
    <source>
        <strain evidence="2">Ploen Becks lab</strain>
    </source>
</reference>
<evidence type="ECO:0000256" key="1">
    <source>
        <dbReference type="SAM" id="Coils"/>
    </source>
</evidence>
<dbReference type="EMBL" id="CAJNOC010001874">
    <property type="protein sequence ID" value="CAF0897345.1"/>
    <property type="molecule type" value="Genomic_DNA"/>
</dbReference>
<feature type="coiled-coil region" evidence="1">
    <location>
        <begin position="106"/>
        <end position="228"/>
    </location>
</feature>
<keyword evidence="1" id="KW-0175">Coiled coil</keyword>
<gene>
    <name evidence="2" type="ORF">OXX778_LOCUS11222</name>
</gene>
<evidence type="ECO:0000313" key="3">
    <source>
        <dbReference type="Proteomes" id="UP000663879"/>
    </source>
</evidence>
<evidence type="ECO:0000313" key="2">
    <source>
        <dbReference type="EMBL" id="CAF0897345.1"/>
    </source>
</evidence>
<keyword evidence="3" id="KW-1185">Reference proteome</keyword>
<comment type="caution">
    <text evidence="2">The sequence shown here is derived from an EMBL/GenBank/DDBJ whole genome shotgun (WGS) entry which is preliminary data.</text>
</comment>
<proteinExistence type="predicted"/>
<sequence length="258" mass="30229">MNHLVELSPESLSNAHHDKTLVLSMQFEENDNGSILKEQIGETIRGIAVRLTPKTPTTPKNRPRHFFPQTESRTNQVKELDILNSSFDFQNINEIIMENNDLKTYMTQVKSRFEMLLSECKEMEKNFDSINSEKENLKLKLEDFEKKEQAQKDSTNRFVKYCEQEHGQIEEKLEIKLEENKRLNEKLMILKTELDLNLKEKIKLETENGKILNEKILLEEKLKEIKKKNCPFPGCDGDQNIDNIDIKNIMSFQIVLSL</sequence>
<accession>A0A813ZDA5</accession>
<name>A0A813ZDA5_9BILA</name>
<dbReference type="Proteomes" id="UP000663879">
    <property type="component" value="Unassembled WGS sequence"/>
</dbReference>
<dbReference type="AlphaFoldDB" id="A0A813ZDA5"/>
<protein>
    <submittedName>
        <fullName evidence="2">Uncharacterized protein</fullName>
    </submittedName>
</protein>
<dbReference type="OrthoDB" id="10589915at2759"/>
<organism evidence="2 3">
    <name type="scientific">Brachionus calyciflorus</name>
    <dbReference type="NCBI Taxonomy" id="104777"/>
    <lineage>
        <taxon>Eukaryota</taxon>
        <taxon>Metazoa</taxon>
        <taxon>Spiralia</taxon>
        <taxon>Gnathifera</taxon>
        <taxon>Rotifera</taxon>
        <taxon>Eurotatoria</taxon>
        <taxon>Monogononta</taxon>
        <taxon>Pseudotrocha</taxon>
        <taxon>Ploima</taxon>
        <taxon>Brachionidae</taxon>
        <taxon>Brachionus</taxon>
    </lineage>
</organism>